<dbReference type="PANTHER" id="PTHR14614:SF130">
    <property type="entry name" value="PROTEIN-LYSINE N-METHYLTRANSFERASE EEF2KMT"/>
    <property type="match status" value="1"/>
</dbReference>
<organism evidence="1 2">
    <name type="scientific">Conidiobolus coronatus (strain ATCC 28846 / CBS 209.66 / NRRL 28638)</name>
    <name type="common">Delacroixia coronata</name>
    <dbReference type="NCBI Taxonomy" id="796925"/>
    <lineage>
        <taxon>Eukaryota</taxon>
        <taxon>Fungi</taxon>
        <taxon>Fungi incertae sedis</taxon>
        <taxon>Zoopagomycota</taxon>
        <taxon>Entomophthoromycotina</taxon>
        <taxon>Entomophthoromycetes</taxon>
        <taxon>Entomophthorales</taxon>
        <taxon>Ancylistaceae</taxon>
        <taxon>Conidiobolus</taxon>
    </lineage>
</organism>
<keyword evidence="2" id="KW-1185">Reference proteome</keyword>
<dbReference type="InterPro" id="IPR029063">
    <property type="entry name" value="SAM-dependent_MTases_sf"/>
</dbReference>
<dbReference type="OMA" id="PIRTYRI"/>
<dbReference type="Gene3D" id="3.40.50.150">
    <property type="entry name" value="Vaccinia Virus protein VP39"/>
    <property type="match status" value="1"/>
</dbReference>
<dbReference type="SUPFAM" id="SSF53335">
    <property type="entry name" value="S-adenosyl-L-methionine-dependent methyltransferases"/>
    <property type="match status" value="1"/>
</dbReference>
<dbReference type="Pfam" id="PF10294">
    <property type="entry name" value="Methyltransf_16"/>
    <property type="match status" value="1"/>
</dbReference>
<dbReference type="Proteomes" id="UP000070444">
    <property type="component" value="Unassembled WGS sequence"/>
</dbReference>
<protein>
    <recommendedName>
        <fullName evidence="3">FAM86 N-terminal domain-containing protein</fullName>
    </recommendedName>
</protein>
<dbReference type="AlphaFoldDB" id="A0A137PEK1"/>
<dbReference type="EMBL" id="KQ964438">
    <property type="protein sequence ID" value="KXN73371.1"/>
    <property type="molecule type" value="Genomic_DNA"/>
</dbReference>
<dbReference type="OrthoDB" id="194386at2759"/>
<evidence type="ECO:0000313" key="2">
    <source>
        <dbReference type="Proteomes" id="UP000070444"/>
    </source>
</evidence>
<evidence type="ECO:0008006" key="3">
    <source>
        <dbReference type="Google" id="ProtNLM"/>
    </source>
</evidence>
<reference evidence="1 2" key="1">
    <citation type="journal article" date="2015" name="Genome Biol. Evol.">
        <title>Phylogenomic analyses indicate that early fungi evolved digesting cell walls of algal ancestors of land plants.</title>
        <authorList>
            <person name="Chang Y."/>
            <person name="Wang S."/>
            <person name="Sekimoto S."/>
            <person name="Aerts A.L."/>
            <person name="Choi C."/>
            <person name="Clum A."/>
            <person name="LaButti K.M."/>
            <person name="Lindquist E.A."/>
            <person name="Yee Ngan C."/>
            <person name="Ohm R.A."/>
            <person name="Salamov A.A."/>
            <person name="Grigoriev I.V."/>
            <person name="Spatafora J.W."/>
            <person name="Berbee M.L."/>
        </authorList>
    </citation>
    <scope>NUCLEOTIDE SEQUENCE [LARGE SCALE GENOMIC DNA]</scope>
    <source>
        <strain evidence="1 2">NRRL 28638</strain>
    </source>
</reference>
<dbReference type="InterPro" id="IPR019410">
    <property type="entry name" value="Methyltransf_16"/>
</dbReference>
<dbReference type="STRING" id="796925.A0A137PEK1"/>
<accession>A0A137PEK1</accession>
<evidence type="ECO:0000313" key="1">
    <source>
        <dbReference type="EMBL" id="KXN73371.1"/>
    </source>
</evidence>
<name>A0A137PEK1_CONC2</name>
<proteinExistence type="predicted"/>
<gene>
    <name evidence="1" type="ORF">CONCODRAFT_77413</name>
</gene>
<dbReference type="PANTHER" id="PTHR14614">
    <property type="entry name" value="HEPATOCELLULAR CARCINOMA-ASSOCIATED ANTIGEN"/>
    <property type="match status" value="1"/>
</dbReference>
<sequence length="343" mass="39373">MEDYFNKIKLQYFQAIPLRNFNFYWNELTQAEQFDSYDFQERLLNEVIMNNVIHPKTQEYINLPNTSYQTKFLKSLITLLEKSNEEIHDQIMGQAALGMITAGSIENPQAIIVKRYPTAIDWYNCKDHKWLDLLEEPSLITQGTTGLRTWQASLALAEYLLGNREIIKDQKVLELGSGGGFLGYLCSTLNPSKITLTDCHPLVLDHLNLNREINKNATNSELDIVNLDWTNVEESELENLASQVIIGADITYDIDIIKHLIPLIQKLTNIGLKKFSKISVYLACTLRNEETFDGLLELMNSSNIEYSMVQINKELSSLYLDDNREFGNIRLPVNLITWTVAKP</sequence>